<keyword evidence="2" id="KW-0479">Metal-binding</keyword>
<evidence type="ECO:0000313" key="6">
    <source>
        <dbReference type="Proteomes" id="UP000646827"/>
    </source>
</evidence>
<organism evidence="5 6">
    <name type="scientific">Circinella minor</name>
    <dbReference type="NCBI Taxonomy" id="1195481"/>
    <lineage>
        <taxon>Eukaryota</taxon>
        <taxon>Fungi</taxon>
        <taxon>Fungi incertae sedis</taxon>
        <taxon>Mucoromycota</taxon>
        <taxon>Mucoromycotina</taxon>
        <taxon>Mucoromycetes</taxon>
        <taxon>Mucorales</taxon>
        <taxon>Lichtheimiaceae</taxon>
        <taxon>Circinella</taxon>
    </lineage>
</organism>
<accession>A0A8H7RIU4</accession>
<keyword evidence="6" id="KW-1185">Reference proteome</keyword>
<dbReference type="GO" id="GO:0046872">
    <property type="term" value="F:metal ion binding"/>
    <property type="evidence" value="ECO:0007669"/>
    <property type="project" value="UniProtKB-KW"/>
</dbReference>
<dbReference type="AlphaFoldDB" id="A0A8H7RIU4"/>
<comment type="cofactor">
    <cofactor evidence="1">
        <name>a divalent metal cation</name>
        <dbReference type="ChEBI" id="CHEBI:60240"/>
    </cofactor>
</comment>
<protein>
    <recommendedName>
        <fullName evidence="4">DDE Tnp4 domain-containing protein</fullName>
    </recommendedName>
</protein>
<evidence type="ECO:0000256" key="2">
    <source>
        <dbReference type="ARBA" id="ARBA00022723"/>
    </source>
</evidence>
<comment type="caution">
    <text evidence="5">The sequence shown here is derived from an EMBL/GenBank/DDBJ whole genome shotgun (WGS) entry which is preliminary data.</text>
</comment>
<evidence type="ECO:0000259" key="4">
    <source>
        <dbReference type="Pfam" id="PF13359"/>
    </source>
</evidence>
<dbReference type="EMBL" id="JAEPRB010000918">
    <property type="protein sequence ID" value="KAG2210433.1"/>
    <property type="molecule type" value="Genomic_DNA"/>
</dbReference>
<reference evidence="5 6" key="1">
    <citation type="submission" date="2020-12" db="EMBL/GenBank/DDBJ databases">
        <title>Metabolic potential, ecology and presence of endohyphal bacteria is reflected in genomic diversity of Mucoromycotina.</title>
        <authorList>
            <person name="Muszewska A."/>
            <person name="Okrasinska A."/>
            <person name="Steczkiewicz K."/>
            <person name="Drgas O."/>
            <person name="Orlowska M."/>
            <person name="Perlinska-Lenart U."/>
            <person name="Aleksandrzak-Piekarczyk T."/>
            <person name="Szatraj K."/>
            <person name="Zielenkiewicz U."/>
            <person name="Pilsyk S."/>
            <person name="Malc E."/>
            <person name="Mieczkowski P."/>
            <person name="Kruszewska J.S."/>
            <person name="Biernat P."/>
            <person name="Pawlowska J."/>
        </authorList>
    </citation>
    <scope>NUCLEOTIDE SEQUENCE [LARGE SCALE GENOMIC DNA]</scope>
    <source>
        <strain evidence="5 6">CBS 142.35</strain>
    </source>
</reference>
<gene>
    <name evidence="5" type="ORF">INT45_012095</name>
</gene>
<feature type="non-terminal residue" evidence="5">
    <location>
        <position position="363"/>
    </location>
</feature>
<feature type="domain" description="DDE Tnp4" evidence="4">
    <location>
        <begin position="114"/>
        <end position="270"/>
    </location>
</feature>
<feature type="region of interest" description="Disordered" evidence="3">
    <location>
        <begin position="338"/>
        <end position="363"/>
    </location>
</feature>
<proteinExistence type="predicted"/>
<dbReference type="InterPro" id="IPR027806">
    <property type="entry name" value="HARBI1_dom"/>
</dbReference>
<evidence type="ECO:0000256" key="1">
    <source>
        <dbReference type="ARBA" id="ARBA00001968"/>
    </source>
</evidence>
<evidence type="ECO:0000313" key="5">
    <source>
        <dbReference type="EMBL" id="KAG2210433.1"/>
    </source>
</evidence>
<sequence>SASASVSAFADADADSPIIRSDPIRYTSVFFFLVVLYTNKEYPAPFFELEKGLFLLYHLVSGIAGEDIEKYLLQSTFHTFYKKFWMDDENYKRRINGHDSRINYIDTDLDRSWLYLYKFKKNGLCTQFAADVNDMILFISKSEFCSDSSDGSMFLNMKLYNKININDTLAVDGGYTTLFITQFTELANEKGYDFNNDNFIYPICKNINENLTITEEHFNNIFESFRSKIENQFSEIGNKFYRFNNNKSVVKMDNIEFYNLQFRVACLLKNISKFVKLFNIPILLHHKLWHSCDFDFPIEKKLIDIVVSNNKQNKDKFDRMMQLQNNLLNMTISDNTMAVDDTDSGNSENNESDNDVPNFNEHM</sequence>
<name>A0A8H7RIU4_9FUNG</name>
<dbReference type="Pfam" id="PF13359">
    <property type="entry name" value="DDE_Tnp_4"/>
    <property type="match status" value="1"/>
</dbReference>
<evidence type="ECO:0000256" key="3">
    <source>
        <dbReference type="SAM" id="MobiDB-lite"/>
    </source>
</evidence>
<dbReference type="Proteomes" id="UP000646827">
    <property type="component" value="Unassembled WGS sequence"/>
</dbReference>
<dbReference type="OrthoDB" id="2393881at2759"/>